<dbReference type="Proteomes" id="UP000177091">
    <property type="component" value="Unassembled WGS sequence"/>
</dbReference>
<dbReference type="PANTHER" id="PTHR40084">
    <property type="entry name" value="PHOSPHOHYDROLASE, PHP FAMILY"/>
    <property type="match status" value="1"/>
</dbReference>
<dbReference type="SUPFAM" id="SSF89550">
    <property type="entry name" value="PHP domain-like"/>
    <property type="match status" value="1"/>
</dbReference>
<reference evidence="1 2" key="1">
    <citation type="journal article" date="2016" name="Nat. Commun.">
        <title>Thousands of microbial genomes shed light on interconnected biogeochemical processes in an aquifer system.</title>
        <authorList>
            <person name="Anantharaman K."/>
            <person name="Brown C.T."/>
            <person name="Hug L.A."/>
            <person name="Sharon I."/>
            <person name="Castelle C.J."/>
            <person name="Probst A.J."/>
            <person name="Thomas B.C."/>
            <person name="Singh A."/>
            <person name="Wilkins M.J."/>
            <person name="Karaoz U."/>
            <person name="Brodie E.L."/>
            <person name="Williams K.H."/>
            <person name="Hubbard S.S."/>
            <person name="Banfield J.F."/>
        </authorList>
    </citation>
    <scope>NUCLEOTIDE SEQUENCE [LARGE SCALE GENOMIC DNA]</scope>
</reference>
<comment type="caution">
    <text evidence="1">The sequence shown here is derived from an EMBL/GenBank/DDBJ whole genome shotgun (WGS) entry which is preliminary data.</text>
</comment>
<dbReference type="InterPro" id="IPR016195">
    <property type="entry name" value="Pol/histidinol_Pase-like"/>
</dbReference>
<evidence type="ECO:0000313" key="2">
    <source>
        <dbReference type="Proteomes" id="UP000177091"/>
    </source>
</evidence>
<dbReference type="AlphaFoldDB" id="A0A1F7WMJ2"/>
<dbReference type="Gene3D" id="3.20.20.140">
    <property type="entry name" value="Metal-dependent hydrolases"/>
    <property type="match status" value="1"/>
</dbReference>
<dbReference type="CDD" id="cd19067">
    <property type="entry name" value="PfuEndoQ-like"/>
    <property type="match status" value="1"/>
</dbReference>
<dbReference type="PANTHER" id="PTHR40084:SF1">
    <property type="entry name" value="PHOSPHOTRANSFERASE"/>
    <property type="match status" value="1"/>
</dbReference>
<protein>
    <recommendedName>
        <fullName evidence="3">DNA helicase UvrD</fullName>
    </recommendedName>
</protein>
<evidence type="ECO:0008006" key="3">
    <source>
        <dbReference type="Google" id="ProtNLM"/>
    </source>
</evidence>
<gene>
    <name evidence="1" type="ORF">A2112_00440</name>
</gene>
<organism evidence="1 2">
    <name type="scientific">Candidatus Woesebacteria bacterium GWA1_42_12</name>
    <dbReference type="NCBI Taxonomy" id="1802472"/>
    <lineage>
        <taxon>Bacteria</taxon>
        <taxon>Candidatus Woeseibacteriota</taxon>
    </lineage>
</organism>
<dbReference type="EMBL" id="MGFK01000022">
    <property type="protein sequence ID" value="OGM04043.1"/>
    <property type="molecule type" value="Genomic_DNA"/>
</dbReference>
<evidence type="ECO:0000313" key="1">
    <source>
        <dbReference type="EMBL" id="OGM04043.1"/>
    </source>
</evidence>
<name>A0A1F7WMJ2_9BACT</name>
<accession>A0A1F7WMJ2</accession>
<proteinExistence type="predicted"/>
<sequence>MKVVADLEVHSKYARAVSSQMVIPTIAAWADKKGIDLVGTGDFTHPMWLRELTALLDEAGEGIYKFKDSSFKTRFLLSSEISCIYTHLGRGRRIHIMVYLPTFEDVTKFNQNLTSMGANLFSDGRPIVGLTLSQILETALAVNPKALVIPAHIWTPWFGFYGANGGYDSLSDAFGESEKLIPAIETGMSSDPAMNWRISEITGKRIVSFGDAHSPSKLGREATVFEMPEISYDGVRKAVWGEDGADISYTIEFYPEEGKYHYTGHRNCKVVYSPNDARKLGTICPVCGKGLTVGVMSRVEELSRGVEIETESTVDKFGVRWIKDKEGKRPPYVMMVPLLEIVSEAVGSGVSSQKAVNAYEQLIGSVGNEFKVLLATEVSEIEKVAGAKVAEGISKVRSGDIVIEPGYDGVFGKVKIWKEGKVGEEEAPIDQGTLF</sequence>